<comment type="caution">
    <text evidence="8">The sequence shown here is derived from an EMBL/GenBank/DDBJ whole genome shotgun (WGS) entry which is preliminary data.</text>
</comment>
<dbReference type="PROSITE" id="PS01304">
    <property type="entry name" value="UBIH"/>
    <property type="match status" value="1"/>
</dbReference>
<dbReference type="GO" id="GO:0004497">
    <property type="term" value="F:monooxygenase activity"/>
    <property type="evidence" value="ECO:0007669"/>
    <property type="project" value="UniProtKB-KW"/>
</dbReference>
<dbReference type="GO" id="GO:0006744">
    <property type="term" value="P:ubiquinone biosynthetic process"/>
    <property type="evidence" value="ECO:0007669"/>
    <property type="project" value="InterPro"/>
</dbReference>
<evidence type="ECO:0000256" key="1">
    <source>
        <dbReference type="ARBA" id="ARBA00001974"/>
    </source>
</evidence>
<gene>
    <name evidence="8" type="ORF">COCSUDRAFT_36009</name>
</gene>
<keyword evidence="5" id="KW-0560">Oxidoreductase</keyword>
<dbReference type="FunFam" id="3.50.50.60:FF:000021">
    <property type="entry name" value="Ubiquinone biosynthesis monooxygenase COQ6"/>
    <property type="match status" value="1"/>
</dbReference>
<comment type="similarity">
    <text evidence="2">Belongs to the UbiH/COQ6 family.</text>
</comment>
<dbReference type="PANTHER" id="PTHR43876">
    <property type="entry name" value="UBIQUINONE BIOSYNTHESIS MONOOXYGENASE COQ6, MITOCHONDRIAL"/>
    <property type="match status" value="1"/>
</dbReference>
<feature type="domain" description="FAD-binding" evidence="7">
    <location>
        <begin position="158"/>
        <end position="248"/>
    </location>
</feature>
<dbReference type="PANTHER" id="PTHR43876:SF7">
    <property type="entry name" value="UBIQUINONE BIOSYNTHESIS MONOOXYGENASE COQ6, MITOCHONDRIAL"/>
    <property type="match status" value="1"/>
</dbReference>
<keyword evidence="4" id="KW-0274">FAD</keyword>
<organism evidence="8 9">
    <name type="scientific">Coccomyxa subellipsoidea (strain C-169)</name>
    <name type="common">Green microalga</name>
    <dbReference type="NCBI Taxonomy" id="574566"/>
    <lineage>
        <taxon>Eukaryota</taxon>
        <taxon>Viridiplantae</taxon>
        <taxon>Chlorophyta</taxon>
        <taxon>core chlorophytes</taxon>
        <taxon>Trebouxiophyceae</taxon>
        <taxon>Trebouxiophyceae incertae sedis</taxon>
        <taxon>Coccomyxaceae</taxon>
        <taxon>Coccomyxa</taxon>
        <taxon>Coccomyxa subellipsoidea</taxon>
    </lineage>
</organism>
<dbReference type="InterPro" id="IPR036188">
    <property type="entry name" value="FAD/NAD-bd_sf"/>
</dbReference>
<comment type="cofactor">
    <cofactor evidence="1">
        <name>FAD</name>
        <dbReference type="ChEBI" id="CHEBI:57692"/>
    </cofactor>
</comment>
<reference evidence="8 9" key="1">
    <citation type="journal article" date="2012" name="Genome Biol.">
        <title>The genome of the polar eukaryotic microalga coccomyxa subellipsoidea reveals traits of cold adaptation.</title>
        <authorList>
            <person name="Blanc G."/>
            <person name="Agarkova I."/>
            <person name="Grimwood J."/>
            <person name="Kuo A."/>
            <person name="Brueggeman A."/>
            <person name="Dunigan D."/>
            <person name="Gurnon J."/>
            <person name="Ladunga I."/>
            <person name="Lindquist E."/>
            <person name="Lucas S."/>
            <person name="Pangilinan J."/>
            <person name="Proschold T."/>
            <person name="Salamov A."/>
            <person name="Schmutz J."/>
            <person name="Weeks D."/>
            <person name="Yamada T."/>
            <person name="Claverie J.M."/>
            <person name="Grigoriev I."/>
            <person name="Van Etten J."/>
            <person name="Lomsadze A."/>
            <person name="Borodovsky M."/>
        </authorList>
    </citation>
    <scope>NUCLEOTIDE SEQUENCE [LARGE SCALE GENOMIC DNA]</scope>
    <source>
        <strain evidence="8 9">C-169</strain>
    </source>
</reference>
<evidence type="ECO:0000313" key="8">
    <source>
        <dbReference type="EMBL" id="EIE24634.1"/>
    </source>
</evidence>
<dbReference type="GO" id="GO:0016705">
    <property type="term" value="F:oxidoreductase activity, acting on paired donors, with incorporation or reduction of molecular oxygen"/>
    <property type="evidence" value="ECO:0007669"/>
    <property type="project" value="InterPro"/>
</dbReference>
<evidence type="ECO:0000256" key="5">
    <source>
        <dbReference type="ARBA" id="ARBA00023002"/>
    </source>
</evidence>
<dbReference type="Gene3D" id="3.50.50.60">
    <property type="entry name" value="FAD/NAD(P)-binding domain"/>
    <property type="match status" value="2"/>
</dbReference>
<dbReference type="OrthoDB" id="683240at2759"/>
<dbReference type="InterPro" id="IPR051205">
    <property type="entry name" value="UbiH/COQ6_monooxygenase"/>
</dbReference>
<dbReference type="InterPro" id="IPR002938">
    <property type="entry name" value="FAD-bd"/>
</dbReference>
<sequence>MDREGPTEVTSALQEVPDLRVSTITPASVQLFQDVGAWDDIAPPRSAAFQQMQVWDEGGNGCVRYSAGNVGLPNMGYVAENRVLQAALMRRLTHFENSRLLWPASLEALTLPSYAPEAHEGRPTSSLHLSAGNTLSILEMVNCRPSTNTLAELRLADGQTFHARLVVGADGARSRTRQLADLRTFSRSYHQRGIVASVRTQQVNDTAWQRFLPTGPLALLPVRGGYSNIVWSTTVQQALALEKATPQEFAFAVNEALNGGSTPARNPLLPFSSAADFTAPPTVFPVDGTVQRSFPLTLAGSGRYVRPRLALVGDAAHVVHPLAGQGVNLGFGDVRALSAALAHAVETGRDPGELALLEEMYEQPRQRENGMMMMALDSLKHIFAPQKGLLASIRGLGLDLINGTPALKERIMKYAMG</sequence>
<dbReference type="eggNOG" id="KOG3855">
    <property type="taxonomic scope" value="Eukaryota"/>
</dbReference>
<dbReference type="STRING" id="574566.I0Z1W5"/>
<dbReference type="InterPro" id="IPR018168">
    <property type="entry name" value="Ubi_Hdrlase_CS"/>
</dbReference>
<evidence type="ECO:0000256" key="2">
    <source>
        <dbReference type="ARBA" id="ARBA00005349"/>
    </source>
</evidence>
<dbReference type="RefSeq" id="XP_005649178.1">
    <property type="nucleotide sequence ID" value="XM_005649121.1"/>
</dbReference>
<name>I0Z1W5_COCSC</name>
<dbReference type="AlphaFoldDB" id="I0Z1W5"/>
<dbReference type="InterPro" id="IPR010971">
    <property type="entry name" value="UbiH/COQ6"/>
</dbReference>
<dbReference type="GO" id="GO:0071949">
    <property type="term" value="F:FAD binding"/>
    <property type="evidence" value="ECO:0007669"/>
    <property type="project" value="InterPro"/>
</dbReference>
<evidence type="ECO:0000256" key="4">
    <source>
        <dbReference type="ARBA" id="ARBA00022827"/>
    </source>
</evidence>
<keyword evidence="9" id="KW-1185">Reference proteome</keyword>
<dbReference type="Proteomes" id="UP000007264">
    <property type="component" value="Unassembled WGS sequence"/>
</dbReference>
<proteinExistence type="inferred from homology"/>
<dbReference type="GO" id="GO:0005739">
    <property type="term" value="C:mitochondrion"/>
    <property type="evidence" value="ECO:0007669"/>
    <property type="project" value="TreeGrafter"/>
</dbReference>
<dbReference type="SUPFAM" id="SSF51905">
    <property type="entry name" value="FAD/NAD(P)-binding domain"/>
    <property type="match status" value="1"/>
</dbReference>
<dbReference type="GO" id="GO:0016123">
    <property type="term" value="P:xanthophyll biosynthetic process"/>
    <property type="evidence" value="ECO:0007669"/>
    <property type="project" value="TreeGrafter"/>
</dbReference>
<evidence type="ECO:0000313" key="9">
    <source>
        <dbReference type="Proteomes" id="UP000007264"/>
    </source>
</evidence>
<feature type="domain" description="FAD-binding" evidence="7">
    <location>
        <begin position="303"/>
        <end position="348"/>
    </location>
</feature>
<dbReference type="KEGG" id="csl:COCSUDRAFT_36009"/>
<dbReference type="EMBL" id="AGSI01000005">
    <property type="protein sequence ID" value="EIE24634.1"/>
    <property type="molecule type" value="Genomic_DNA"/>
</dbReference>
<dbReference type="PRINTS" id="PR00420">
    <property type="entry name" value="RNGMNOXGNASE"/>
</dbReference>
<evidence type="ECO:0000259" key="7">
    <source>
        <dbReference type="Pfam" id="PF01494"/>
    </source>
</evidence>
<protein>
    <submittedName>
        <fullName evidence="8">Flavin-dependent monooxygenase</fullName>
    </submittedName>
</protein>
<dbReference type="NCBIfam" id="TIGR01988">
    <property type="entry name" value="Ubi-OHases"/>
    <property type="match status" value="1"/>
</dbReference>
<keyword evidence="3" id="KW-0285">Flavoprotein</keyword>
<dbReference type="GeneID" id="17042636"/>
<accession>I0Z1W5</accession>
<evidence type="ECO:0000256" key="3">
    <source>
        <dbReference type="ARBA" id="ARBA00022630"/>
    </source>
</evidence>
<dbReference type="GO" id="GO:0016120">
    <property type="term" value="P:carotene biosynthetic process"/>
    <property type="evidence" value="ECO:0007669"/>
    <property type="project" value="TreeGrafter"/>
</dbReference>
<keyword evidence="6 8" id="KW-0503">Monooxygenase</keyword>
<dbReference type="Pfam" id="PF01494">
    <property type="entry name" value="FAD_binding_3"/>
    <property type="match status" value="2"/>
</dbReference>
<evidence type="ECO:0000256" key="6">
    <source>
        <dbReference type="ARBA" id="ARBA00023033"/>
    </source>
</evidence>